<name>A0A7S1FSS0_9STRA</name>
<dbReference type="SUPFAM" id="SSF53335">
    <property type="entry name" value="S-adenosyl-L-methionine-dependent methyltransferases"/>
    <property type="match status" value="1"/>
</dbReference>
<gene>
    <name evidence="3" type="ORF">CHYS00102_LOCUS12778</name>
</gene>
<organism evidence="3">
    <name type="scientific">Corethron hystrix</name>
    <dbReference type="NCBI Taxonomy" id="216773"/>
    <lineage>
        <taxon>Eukaryota</taxon>
        <taxon>Sar</taxon>
        <taxon>Stramenopiles</taxon>
        <taxon>Ochrophyta</taxon>
        <taxon>Bacillariophyta</taxon>
        <taxon>Coscinodiscophyceae</taxon>
        <taxon>Corethrophycidae</taxon>
        <taxon>Corethrales</taxon>
        <taxon>Corethraceae</taxon>
        <taxon>Corethron</taxon>
    </lineage>
</organism>
<dbReference type="InterPro" id="IPR025789">
    <property type="entry name" value="DOT1_dom"/>
</dbReference>
<feature type="region of interest" description="Disordered" evidence="1">
    <location>
        <begin position="1"/>
        <end position="104"/>
    </location>
</feature>
<reference evidence="3" key="1">
    <citation type="submission" date="2021-01" db="EMBL/GenBank/DDBJ databases">
        <authorList>
            <person name="Corre E."/>
            <person name="Pelletier E."/>
            <person name="Niang G."/>
            <person name="Scheremetjew M."/>
            <person name="Finn R."/>
            <person name="Kale V."/>
            <person name="Holt S."/>
            <person name="Cochrane G."/>
            <person name="Meng A."/>
            <person name="Brown T."/>
            <person name="Cohen L."/>
        </authorList>
    </citation>
    <scope>NUCLEOTIDE SEQUENCE</scope>
    <source>
        <strain evidence="3">308</strain>
    </source>
</reference>
<sequence length="452" mass="50229">MVVNALSRRGGQEAVKFSEECDKENRDGRSRRKYGPSTPNLINKFKNMNVRSDPPYTSSPQKRKTKMTSPIDSSKVGVPHTINFSDNEIDPSPPSTPSRTRTPGRTVLSAIITPPSPKNRLDDDNIKVLPRSLKFDQSPAIIPASDPSSPTEINPHAPFLCPIPPVPKSVKAMYKEIRLRTGAIGGNASGGPIYGELSVGSMHRMVHLMRQHADLGPDSLFIDVGSGLGKPNIHVAADPGCYLSVGIEVEKDRYLLGMHNLRGVLNRRSGGFEDTKFPRCTYVLGDIFDAKTFSPFTHVYMFSIGFPPYLWSNLAEKFNSSDSPWLICYHPPRHIIKKYAFNVELVVQMTTSMHGSSEGHMAYIYRRCQPQTVSSGTARKGKRITKKNNFPLVSLGDKRGTMSDPLFADACSLARKDFEAVKESVDREVLAHLNAPRLRRDRKKTEKYTGGE</sequence>
<dbReference type="InterPro" id="IPR029063">
    <property type="entry name" value="SAM-dependent_MTases_sf"/>
</dbReference>
<evidence type="ECO:0000259" key="2">
    <source>
        <dbReference type="Pfam" id="PF08123"/>
    </source>
</evidence>
<accession>A0A7S1FSS0</accession>
<dbReference type="GO" id="GO:0031151">
    <property type="term" value="F:histone H3K79 methyltransferase activity"/>
    <property type="evidence" value="ECO:0007669"/>
    <property type="project" value="InterPro"/>
</dbReference>
<dbReference type="Gene3D" id="3.40.50.150">
    <property type="entry name" value="Vaccinia Virus protein VP39"/>
    <property type="match status" value="1"/>
</dbReference>
<dbReference type="EMBL" id="HBFR01017571">
    <property type="protein sequence ID" value="CAD8885581.1"/>
    <property type="molecule type" value="Transcribed_RNA"/>
</dbReference>
<protein>
    <recommendedName>
        <fullName evidence="2">DOT1 domain-containing protein</fullName>
    </recommendedName>
</protein>
<feature type="compositionally biased region" description="Basic and acidic residues" evidence="1">
    <location>
        <begin position="16"/>
        <end position="28"/>
    </location>
</feature>
<dbReference type="Pfam" id="PF08123">
    <property type="entry name" value="DOT1"/>
    <property type="match status" value="1"/>
</dbReference>
<proteinExistence type="predicted"/>
<dbReference type="AlphaFoldDB" id="A0A7S1FSS0"/>
<evidence type="ECO:0000313" key="3">
    <source>
        <dbReference type="EMBL" id="CAD8885581.1"/>
    </source>
</evidence>
<feature type="domain" description="DOT1" evidence="2">
    <location>
        <begin position="193"/>
        <end position="252"/>
    </location>
</feature>
<evidence type="ECO:0000256" key="1">
    <source>
        <dbReference type="SAM" id="MobiDB-lite"/>
    </source>
</evidence>